<sequence>MSWKYIAPLRLPRGHFVAIIVGCWLLAIIPGVTFAQGTGEPATETEPAPATAPAQAPGDDAANEASTPDAAARPATLFEKLTAGNMTWFMLPIVIASIIATWFSIERLMVLRRRTVIPYAFVTRFLEHLEQDRLDPQLAVKLCEENGSPIAQVFAHGVRKWGKPSVEIEQAIIDGGERQVSNLRRHLRVLNGVATVAPLLGLLGTVVGMIMAFDQIAGGTAMGKAEQLAGGIGVALLTTAGGLTVAIPSLILYMYLSGRVDILVMEMDALAQKVVGLISAESIAERRENDRPSRKKAKDKVTAESA</sequence>
<evidence type="ECO:0000256" key="7">
    <source>
        <dbReference type="SAM" id="MobiDB-lite"/>
    </source>
</evidence>
<keyword evidence="11" id="KW-1185">Reference proteome</keyword>
<gene>
    <name evidence="10" type="ORF">Mal52_36010</name>
</gene>
<evidence type="ECO:0000256" key="8">
    <source>
        <dbReference type="SAM" id="Phobius"/>
    </source>
</evidence>
<dbReference type="InterPro" id="IPR050790">
    <property type="entry name" value="ExbB/TolQ_transport"/>
</dbReference>
<feature type="compositionally biased region" description="Low complexity" evidence="7">
    <location>
        <begin position="38"/>
        <end position="60"/>
    </location>
</feature>
<keyword evidence="6" id="KW-0653">Protein transport</keyword>
<evidence type="ECO:0000256" key="4">
    <source>
        <dbReference type="ARBA" id="ARBA00022989"/>
    </source>
</evidence>
<evidence type="ECO:0000256" key="2">
    <source>
        <dbReference type="ARBA" id="ARBA00022475"/>
    </source>
</evidence>
<dbReference type="EMBL" id="CP036276">
    <property type="protein sequence ID" value="QDU45113.1"/>
    <property type="molecule type" value="Genomic_DNA"/>
</dbReference>
<organism evidence="10 11">
    <name type="scientific">Symmachiella dynata</name>
    <dbReference type="NCBI Taxonomy" id="2527995"/>
    <lineage>
        <taxon>Bacteria</taxon>
        <taxon>Pseudomonadati</taxon>
        <taxon>Planctomycetota</taxon>
        <taxon>Planctomycetia</taxon>
        <taxon>Planctomycetales</taxon>
        <taxon>Planctomycetaceae</taxon>
        <taxon>Symmachiella</taxon>
    </lineage>
</organism>
<evidence type="ECO:0000256" key="5">
    <source>
        <dbReference type="ARBA" id="ARBA00023136"/>
    </source>
</evidence>
<keyword evidence="6" id="KW-0813">Transport</keyword>
<dbReference type="RefSeq" id="WP_145377480.1">
    <property type="nucleotide sequence ID" value="NZ_CP036276.1"/>
</dbReference>
<keyword evidence="4 8" id="KW-1133">Transmembrane helix</keyword>
<feature type="region of interest" description="Disordered" evidence="7">
    <location>
        <begin position="286"/>
        <end position="306"/>
    </location>
</feature>
<dbReference type="GO" id="GO:0017038">
    <property type="term" value="P:protein import"/>
    <property type="evidence" value="ECO:0007669"/>
    <property type="project" value="TreeGrafter"/>
</dbReference>
<keyword evidence="5 8" id="KW-0472">Membrane</keyword>
<keyword evidence="3 8" id="KW-0812">Transmembrane</keyword>
<accession>A0A517ZRP3</accession>
<evidence type="ECO:0000256" key="6">
    <source>
        <dbReference type="RuleBase" id="RU004057"/>
    </source>
</evidence>
<dbReference type="AlphaFoldDB" id="A0A517ZRP3"/>
<comment type="similarity">
    <text evidence="6">Belongs to the exbB/tolQ family.</text>
</comment>
<protein>
    <submittedName>
        <fullName evidence="10">Colicin uptake protein TolQ</fullName>
    </submittedName>
</protein>
<reference evidence="10 11" key="1">
    <citation type="submission" date="2019-02" db="EMBL/GenBank/DDBJ databases">
        <title>Deep-cultivation of Planctomycetes and their phenomic and genomic characterization uncovers novel biology.</title>
        <authorList>
            <person name="Wiegand S."/>
            <person name="Jogler M."/>
            <person name="Boedeker C."/>
            <person name="Pinto D."/>
            <person name="Vollmers J."/>
            <person name="Rivas-Marin E."/>
            <person name="Kohn T."/>
            <person name="Peeters S.H."/>
            <person name="Heuer A."/>
            <person name="Rast P."/>
            <person name="Oberbeckmann S."/>
            <person name="Bunk B."/>
            <person name="Jeske O."/>
            <person name="Meyerdierks A."/>
            <person name="Storesund J.E."/>
            <person name="Kallscheuer N."/>
            <person name="Luecker S."/>
            <person name="Lage O.M."/>
            <person name="Pohl T."/>
            <person name="Merkel B.J."/>
            <person name="Hornburger P."/>
            <person name="Mueller R.-W."/>
            <person name="Bruemmer F."/>
            <person name="Labrenz M."/>
            <person name="Spormann A.M."/>
            <person name="Op den Camp H."/>
            <person name="Overmann J."/>
            <person name="Amann R."/>
            <person name="Jetten M.S.M."/>
            <person name="Mascher T."/>
            <person name="Medema M.H."/>
            <person name="Devos D.P."/>
            <person name="Kaster A.-K."/>
            <person name="Ovreas L."/>
            <person name="Rohde M."/>
            <person name="Galperin M.Y."/>
            <person name="Jogler C."/>
        </authorList>
    </citation>
    <scope>NUCLEOTIDE SEQUENCE [LARGE SCALE GENOMIC DNA]</scope>
    <source>
        <strain evidence="10 11">Mal52</strain>
    </source>
</reference>
<feature type="region of interest" description="Disordered" evidence="7">
    <location>
        <begin position="38"/>
        <end position="69"/>
    </location>
</feature>
<dbReference type="KEGG" id="sdyn:Mal52_36010"/>
<dbReference type="PANTHER" id="PTHR30625">
    <property type="entry name" value="PROTEIN TOLQ"/>
    <property type="match status" value="1"/>
</dbReference>
<feature type="transmembrane region" description="Helical" evidence="8">
    <location>
        <begin position="86"/>
        <end position="105"/>
    </location>
</feature>
<evidence type="ECO:0000313" key="10">
    <source>
        <dbReference type="EMBL" id="QDU45113.1"/>
    </source>
</evidence>
<evidence type="ECO:0000256" key="1">
    <source>
        <dbReference type="ARBA" id="ARBA00004651"/>
    </source>
</evidence>
<name>A0A517ZRP3_9PLAN</name>
<dbReference type="PANTHER" id="PTHR30625:SF11">
    <property type="entry name" value="MOTA_TOLQ_EXBB PROTON CHANNEL DOMAIN-CONTAINING PROTEIN"/>
    <property type="match status" value="1"/>
</dbReference>
<dbReference type="Proteomes" id="UP000319383">
    <property type="component" value="Chromosome"/>
</dbReference>
<dbReference type="Pfam" id="PF01618">
    <property type="entry name" value="MotA_ExbB"/>
    <property type="match status" value="1"/>
</dbReference>
<evidence type="ECO:0000259" key="9">
    <source>
        <dbReference type="Pfam" id="PF01618"/>
    </source>
</evidence>
<evidence type="ECO:0000313" key="11">
    <source>
        <dbReference type="Proteomes" id="UP000319383"/>
    </source>
</evidence>
<evidence type="ECO:0000256" key="3">
    <source>
        <dbReference type="ARBA" id="ARBA00022692"/>
    </source>
</evidence>
<feature type="domain" description="MotA/TolQ/ExbB proton channel" evidence="9">
    <location>
        <begin position="148"/>
        <end position="268"/>
    </location>
</feature>
<proteinExistence type="inferred from homology"/>
<dbReference type="GO" id="GO:0005886">
    <property type="term" value="C:plasma membrane"/>
    <property type="evidence" value="ECO:0007669"/>
    <property type="project" value="UniProtKB-SubCell"/>
</dbReference>
<feature type="transmembrane region" description="Helical" evidence="8">
    <location>
        <begin position="189"/>
        <end position="212"/>
    </location>
</feature>
<feature type="transmembrane region" description="Helical" evidence="8">
    <location>
        <begin position="232"/>
        <end position="256"/>
    </location>
</feature>
<comment type="subcellular location">
    <subcellularLocation>
        <location evidence="1">Cell membrane</location>
        <topology evidence="1">Multi-pass membrane protein</topology>
    </subcellularLocation>
    <subcellularLocation>
        <location evidence="6">Membrane</location>
        <topology evidence="6">Multi-pass membrane protein</topology>
    </subcellularLocation>
</comment>
<dbReference type="InterPro" id="IPR002898">
    <property type="entry name" value="MotA_ExbB_proton_chnl"/>
</dbReference>
<keyword evidence="2" id="KW-1003">Cell membrane</keyword>